<accession>A0ABT8YNT4</accession>
<dbReference type="RefSeq" id="WP_304377306.1">
    <property type="nucleotide sequence ID" value="NZ_JAUOZU010000010.1"/>
</dbReference>
<protein>
    <submittedName>
        <fullName evidence="1">Sarcosine oxidase subunit gamma</fullName>
    </submittedName>
</protein>
<dbReference type="InterPro" id="IPR027266">
    <property type="entry name" value="TrmE/GcvT-like"/>
</dbReference>
<reference evidence="1" key="2">
    <citation type="submission" date="2023-07" db="EMBL/GenBank/DDBJ databases">
        <authorList>
            <person name="Shen H."/>
        </authorList>
    </citation>
    <scope>NUCLEOTIDE SEQUENCE</scope>
    <source>
        <strain evidence="1">TNR-22</strain>
    </source>
</reference>
<reference evidence="1" key="1">
    <citation type="journal article" date="2015" name="Int. J. Syst. Evol. Microbiol.">
        <title>Rhizobium alvei sp. nov., isolated from a freshwater river.</title>
        <authorList>
            <person name="Sheu S.Y."/>
            <person name="Huang H.W."/>
            <person name="Young C.C."/>
            <person name="Chen W.M."/>
        </authorList>
    </citation>
    <scope>NUCLEOTIDE SEQUENCE</scope>
    <source>
        <strain evidence="1">TNR-22</strain>
    </source>
</reference>
<name>A0ABT8YNT4_9HYPH</name>
<comment type="caution">
    <text evidence="1">The sequence shown here is derived from an EMBL/GenBank/DDBJ whole genome shotgun (WGS) entry which is preliminary data.</text>
</comment>
<keyword evidence="2" id="KW-1185">Reference proteome</keyword>
<organism evidence="1 2">
    <name type="scientific">Rhizobium alvei</name>
    <dbReference type="NCBI Taxonomy" id="1132659"/>
    <lineage>
        <taxon>Bacteria</taxon>
        <taxon>Pseudomonadati</taxon>
        <taxon>Pseudomonadota</taxon>
        <taxon>Alphaproteobacteria</taxon>
        <taxon>Hyphomicrobiales</taxon>
        <taxon>Rhizobiaceae</taxon>
        <taxon>Rhizobium/Agrobacterium group</taxon>
        <taxon>Rhizobium</taxon>
    </lineage>
</organism>
<dbReference type="Proteomes" id="UP001174932">
    <property type="component" value="Unassembled WGS sequence"/>
</dbReference>
<dbReference type="Gene3D" id="3.30.70.1520">
    <property type="entry name" value="Heterotetrameric sarcosine oxidase"/>
    <property type="match status" value="1"/>
</dbReference>
<evidence type="ECO:0000313" key="1">
    <source>
        <dbReference type="EMBL" id="MDO6965385.1"/>
    </source>
</evidence>
<dbReference type="NCBIfam" id="TIGR01375">
    <property type="entry name" value="soxG"/>
    <property type="match status" value="1"/>
</dbReference>
<evidence type="ECO:0000313" key="2">
    <source>
        <dbReference type="Proteomes" id="UP001174932"/>
    </source>
</evidence>
<dbReference type="EMBL" id="JAUOZU010000010">
    <property type="protein sequence ID" value="MDO6965385.1"/>
    <property type="molecule type" value="Genomic_DNA"/>
</dbReference>
<proteinExistence type="predicted"/>
<dbReference type="InterPro" id="IPR007375">
    <property type="entry name" value="SoxG"/>
</dbReference>
<dbReference type="Pfam" id="PF04268">
    <property type="entry name" value="SoxG"/>
    <property type="match status" value="1"/>
</dbReference>
<gene>
    <name evidence="1" type="ORF">Q4481_15570</name>
</gene>
<dbReference type="InterPro" id="IPR006280">
    <property type="entry name" value="SoxG_het"/>
</dbReference>
<dbReference type="Gene3D" id="3.30.1360.120">
    <property type="entry name" value="Probable tRNA modification gtpase trme, domain 1"/>
    <property type="match status" value="1"/>
</dbReference>
<dbReference type="SUPFAM" id="SSF103025">
    <property type="entry name" value="Folate-binding domain"/>
    <property type="match status" value="1"/>
</dbReference>
<sequence length="183" mass="18906">MSDQTQALRKPALPGKIGGSATVRLTPVGPAARASLRAPQEALSALSGALAVQLPNAPKTSSASNERHALWIGPDEWFLIGPDGTDFVGLAASSGVLHSGVDVSHRNVGIIVSGPGAAAAINAGCPLDLSNASFPVGACARTVLGKIEIILYRTEDDTYRVECWRSFAEYCFGLLGEGAIDAH</sequence>